<protein>
    <submittedName>
        <fullName evidence="1">Uncharacterized protein</fullName>
    </submittedName>
</protein>
<accession>A0A0F8Z9N8</accession>
<feature type="non-terminal residue" evidence="1">
    <location>
        <position position="91"/>
    </location>
</feature>
<sequence length="91" mass="10502">MALDEEERQFIEDLSNRTQQLQSKNTELSSALAASNYQGQEDKNLIEFQLDTSDMLSKIEHFLKGDYVDVDGEGNEVWKTQQDDTLILFNK</sequence>
<proteinExistence type="predicted"/>
<dbReference type="EMBL" id="LAZR01049105">
    <property type="protein sequence ID" value="KKK90433.1"/>
    <property type="molecule type" value="Genomic_DNA"/>
</dbReference>
<evidence type="ECO:0000313" key="1">
    <source>
        <dbReference type="EMBL" id="KKK90433.1"/>
    </source>
</evidence>
<dbReference type="AlphaFoldDB" id="A0A0F8Z9N8"/>
<comment type="caution">
    <text evidence="1">The sequence shown here is derived from an EMBL/GenBank/DDBJ whole genome shotgun (WGS) entry which is preliminary data.</text>
</comment>
<name>A0A0F8Z9N8_9ZZZZ</name>
<reference evidence="1" key="1">
    <citation type="journal article" date="2015" name="Nature">
        <title>Complex archaea that bridge the gap between prokaryotes and eukaryotes.</title>
        <authorList>
            <person name="Spang A."/>
            <person name="Saw J.H."/>
            <person name="Jorgensen S.L."/>
            <person name="Zaremba-Niedzwiedzka K."/>
            <person name="Martijn J."/>
            <person name="Lind A.E."/>
            <person name="van Eijk R."/>
            <person name="Schleper C."/>
            <person name="Guy L."/>
            <person name="Ettema T.J."/>
        </authorList>
    </citation>
    <scope>NUCLEOTIDE SEQUENCE</scope>
</reference>
<organism evidence="1">
    <name type="scientific">marine sediment metagenome</name>
    <dbReference type="NCBI Taxonomy" id="412755"/>
    <lineage>
        <taxon>unclassified sequences</taxon>
        <taxon>metagenomes</taxon>
        <taxon>ecological metagenomes</taxon>
    </lineage>
</organism>
<gene>
    <name evidence="1" type="ORF">LCGC14_2723080</name>
</gene>